<name>A0ABP8BE41_9ACTN</name>
<dbReference type="EMBL" id="BAABAQ010000013">
    <property type="protein sequence ID" value="GAA4203702.1"/>
    <property type="molecule type" value="Genomic_DNA"/>
</dbReference>
<dbReference type="PANTHER" id="PTHR42847:SF4">
    <property type="entry name" value="ALKANESULFONATE MONOOXYGENASE-RELATED"/>
    <property type="match status" value="1"/>
</dbReference>
<accession>A0ABP8BE41</accession>
<dbReference type="RefSeq" id="WP_344921659.1">
    <property type="nucleotide sequence ID" value="NZ_BAABAQ010000013.1"/>
</dbReference>
<dbReference type="InterPro" id="IPR036661">
    <property type="entry name" value="Luciferase-like_sf"/>
</dbReference>
<proteinExistence type="predicted"/>
<evidence type="ECO:0000313" key="7">
    <source>
        <dbReference type="Proteomes" id="UP001501251"/>
    </source>
</evidence>
<evidence type="ECO:0000259" key="5">
    <source>
        <dbReference type="Pfam" id="PF00296"/>
    </source>
</evidence>
<evidence type="ECO:0000256" key="1">
    <source>
        <dbReference type="ARBA" id="ARBA00022630"/>
    </source>
</evidence>
<protein>
    <submittedName>
        <fullName evidence="6">LLM class flavin-dependent oxidoreductase</fullName>
    </submittedName>
</protein>
<dbReference type="Pfam" id="PF00296">
    <property type="entry name" value="Bac_luciferase"/>
    <property type="match status" value="1"/>
</dbReference>
<evidence type="ECO:0000256" key="3">
    <source>
        <dbReference type="ARBA" id="ARBA00023002"/>
    </source>
</evidence>
<feature type="domain" description="Luciferase-like" evidence="5">
    <location>
        <begin position="13"/>
        <end position="277"/>
    </location>
</feature>
<dbReference type="InterPro" id="IPR011251">
    <property type="entry name" value="Luciferase-like_dom"/>
</dbReference>
<dbReference type="PANTHER" id="PTHR42847">
    <property type="entry name" value="ALKANESULFONATE MONOOXYGENASE"/>
    <property type="match status" value="1"/>
</dbReference>
<dbReference type="Gene3D" id="3.20.20.30">
    <property type="entry name" value="Luciferase-like domain"/>
    <property type="match status" value="1"/>
</dbReference>
<evidence type="ECO:0000256" key="4">
    <source>
        <dbReference type="ARBA" id="ARBA00023033"/>
    </source>
</evidence>
<dbReference type="SUPFAM" id="SSF51679">
    <property type="entry name" value="Bacterial luciferase-like"/>
    <property type="match status" value="1"/>
</dbReference>
<dbReference type="Proteomes" id="UP001501251">
    <property type="component" value="Unassembled WGS sequence"/>
</dbReference>
<organism evidence="6 7">
    <name type="scientific">Streptosporangium oxazolinicum</name>
    <dbReference type="NCBI Taxonomy" id="909287"/>
    <lineage>
        <taxon>Bacteria</taxon>
        <taxon>Bacillati</taxon>
        <taxon>Actinomycetota</taxon>
        <taxon>Actinomycetes</taxon>
        <taxon>Streptosporangiales</taxon>
        <taxon>Streptosporangiaceae</taxon>
        <taxon>Streptosporangium</taxon>
    </lineage>
</organism>
<keyword evidence="4" id="KW-0503">Monooxygenase</keyword>
<keyword evidence="3" id="KW-0560">Oxidoreductase</keyword>
<gene>
    <name evidence="6" type="ORF">GCM10022252_61760</name>
</gene>
<evidence type="ECO:0000313" key="6">
    <source>
        <dbReference type="EMBL" id="GAA4203702.1"/>
    </source>
</evidence>
<keyword evidence="2" id="KW-0288">FMN</keyword>
<keyword evidence="1" id="KW-0285">Flavoprotein</keyword>
<comment type="caution">
    <text evidence="6">The sequence shown here is derived from an EMBL/GenBank/DDBJ whole genome shotgun (WGS) entry which is preliminary data.</text>
</comment>
<dbReference type="InterPro" id="IPR050172">
    <property type="entry name" value="SsuD_RutA_monooxygenase"/>
</dbReference>
<sequence length="286" mass="29958">MDVGVGLPTTVHGVDGSTVLEWARRAEDGGLSSLGVLDRLVAGNQEPVVTLAAAAAVTRRIRLATTILIAAYRGGAAVLAKQLATVDELSGGRLTVGVAAGGRADDFAATGEAYGRRGRRLDALVTEMREIWAGQGPYGGIGPRPVLPGGPPVWVGGHTDAALRRAARLGQGWIAGGSSSVPYPELVARARAAWRAEGRTDRPRMVALAYFSLGAAGPREAVTHMRRYYAQAGPYADRAAAQTVTTGSELRRTLKEYESAGCDELILFPCSGDPEQVDLLAEAVRT</sequence>
<keyword evidence="7" id="KW-1185">Reference proteome</keyword>
<reference evidence="7" key="1">
    <citation type="journal article" date="2019" name="Int. J. Syst. Evol. Microbiol.">
        <title>The Global Catalogue of Microorganisms (GCM) 10K type strain sequencing project: providing services to taxonomists for standard genome sequencing and annotation.</title>
        <authorList>
            <consortium name="The Broad Institute Genomics Platform"/>
            <consortium name="The Broad Institute Genome Sequencing Center for Infectious Disease"/>
            <person name="Wu L."/>
            <person name="Ma J."/>
        </authorList>
    </citation>
    <scope>NUCLEOTIDE SEQUENCE [LARGE SCALE GENOMIC DNA]</scope>
    <source>
        <strain evidence="7">JCM 17388</strain>
    </source>
</reference>
<evidence type="ECO:0000256" key="2">
    <source>
        <dbReference type="ARBA" id="ARBA00022643"/>
    </source>
</evidence>